<gene>
    <name evidence="3" type="ORF">CW354_21220</name>
</gene>
<dbReference type="EMBL" id="PJCH01000017">
    <property type="protein sequence ID" value="PQA85468.1"/>
    <property type="molecule type" value="Genomic_DNA"/>
</dbReference>
<comment type="caution">
    <text evidence="3">The sequence shown here is derived from an EMBL/GenBank/DDBJ whole genome shotgun (WGS) entry which is preliminary data.</text>
</comment>
<reference evidence="3 4" key="1">
    <citation type="submission" date="2017-12" db="EMBL/GenBank/DDBJ databases">
        <authorList>
            <person name="Hurst M.R.H."/>
        </authorList>
    </citation>
    <scope>NUCLEOTIDE SEQUENCE [LARGE SCALE GENOMIC DNA]</scope>
    <source>
        <strain evidence="3 4">SY-3-19</strain>
    </source>
</reference>
<name>A0A2S7JZ49_9PROT</name>
<keyword evidence="1" id="KW-0472">Membrane</keyword>
<evidence type="ECO:0000256" key="1">
    <source>
        <dbReference type="SAM" id="Phobius"/>
    </source>
</evidence>
<feature type="signal peptide" evidence="2">
    <location>
        <begin position="1"/>
        <end position="20"/>
    </location>
</feature>
<dbReference type="Proteomes" id="UP000239504">
    <property type="component" value="Unassembled WGS sequence"/>
</dbReference>
<dbReference type="AlphaFoldDB" id="A0A2S7JZ49"/>
<organism evidence="3 4">
    <name type="scientific">Hyphococcus luteus</name>
    <dbReference type="NCBI Taxonomy" id="2058213"/>
    <lineage>
        <taxon>Bacteria</taxon>
        <taxon>Pseudomonadati</taxon>
        <taxon>Pseudomonadota</taxon>
        <taxon>Alphaproteobacteria</taxon>
        <taxon>Parvularculales</taxon>
        <taxon>Parvularculaceae</taxon>
        <taxon>Hyphococcus</taxon>
    </lineage>
</organism>
<evidence type="ECO:0000313" key="3">
    <source>
        <dbReference type="EMBL" id="PQA85468.1"/>
    </source>
</evidence>
<dbReference type="Pfam" id="PF07386">
    <property type="entry name" value="DUF1499"/>
    <property type="match status" value="1"/>
</dbReference>
<protein>
    <recommendedName>
        <fullName evidence="5">DUF1499 domain-containing protein</fullName>
    </recommendedName>
</protein>
<feature type="chain" id="PRO_5015466881" description="DUF1499 domain-containing protein" evidence="2">
    <location>
        <begin position="21"/>
        <end position="264"/>
    </location>
</feature>
<dbReference type="OrthoDB" id="1523552at2"/>
<dbReference type="RefSeq" id="WP_104832108.1">
    <property type="nucleotide sequence ID" value="NZ_PJCH01000017.1"/>
</dbReference>
<keyword evidence="2" id="KW-0732">Signal</keyword>
<feature type="transmembrane region" description="Helical" evidence="1">
    <location>
        <begin position="54"/>
        <end position="74"/>
    </location>
</feature>
<accession>A0A2S7JZ49</accession>
<evidence type="ECO:0000256" key="2">
    <source>
        <dbReference type="SAM" id="SignalP"/>
    </source>
</evidence>
<evidence type="ECO:0008006" key="5">
    <source>
        <dbReference type="Google" id="ProtNLM"/>
    </source>
</evidence>
<feature type="transmembrane region" description="Helical" evidence="1">
    <location>
        <begin position="81"/>
        <end position="100"/>
    </location>
</feature>
<keyword evidence="1" id="KW-1133">Transmembrane helix</keyword>
<sequence>MRILTTLFALAALACAVAIAAAGPGSQIGWWSWGDGLTLIRKVSAPVELGPVGFSPIFTAAVLAALTGVVSFFMGARGTGAFAVLAAVAAGALGMVPVQMKADVEANPFIHDITTDFDNPPPIIAGAPARAGEGFNPPDYLGDELVLDTGKSVEEWQKEAFPDIEPQTVNAGLDETAEIARVILKDMNMTMIDETLTDEGWLLEATYKSPWFGFIDDFVVRLTPEGSMTRVDVRSKSRVGLSDLGANAKRVREFFEKLEAATPS</sequence>
<keyword evidence="1" id="KW-0812">Transmembrane</keyword>
<keyword evidence="4" id="KW-1185">Reference proteome</keyword>
<proteinExistence type="predicted"/>
<dbReference type="InterPro" id="IPR010865">
    <property type="entry name" value="DUF1499"/>
</dbReference>
<dbReference type="PROSITE" id="PS51257">
    <property type="entry name" value="PROKAR_LIPOPROTEIN"/>
    <property type="match status" value="1"/>
</dbReference>
<evidence type="ECO:0000313" key="4">
    <source>
        <dbReference type="Proteomes" id="UP000239504"/>
    </source>
</evidence>